<organism evidence="14 15">
    <name type="scientific">Acetoanaerobium noterae</name>
    <dbReference type="NCBI Taxonomy" id="745369"/>
    <lineage>
        <taxon>Bacteria</taxon>
        <taxon>Bacillati</taxon>
        <taxon>Bacillota</taxon>
        <taxon>Clostridia</taxon>
        <taxon>Peptostreptococcales</taxon>
        <taxon>Filifactoraceae</taxon>
        <taxon>Acetoanaerobium</taxon>
    </lineage>
</organism>
<keyword evidence="6 8" id="KW-0067">ATP-binding</keyword>
<dbReference type="InterPro" id="IPR036830">
    <property type="entry name" value="PP_kinase_middle_dom_sf"/>
</dbReference>
<gene>
    <name evidence="8" type="primary">ppk</name>
    <name evidence="14" type="ORF">SAMN02745120_1499</name>
</gene>
<dbReference type="GO" id="GO:0009358">
    <property type="term" value="C:polyphosphate kinase complex"/>
    <property type="evidence" value="ECO:0007669"/>
    <property type="project" value="InterPro"/>
</dbReference>
<dbReference type="FunFam" id="3.30.870.10:FF:000001">
    <property type="entry name" value="Polyphosphate kinase"/>
    <property type="match status" value="1"/>
</dbReference>
<feature type="domain" description="Polyphosphate kinase C-terminal" evidence="12">
    <location>
        <begin position="501"/>
        <end position="671"/>
    </location>
</feature>
<keyword evidence="3 8" id="KW-0479">Metal-binding</keyword>
<feature type="domain" description="Polyphosphate kinase middle" evidence="10">
    <location>
        <begin position="123"/>
        <end position="302"/>
    </location>
</feature>
<feature type="binding site" evidence="8">
    <location>
        <position position="589"/>
    </location>
    <ligand>
        <name>ATP</name>
        <dbReference type="ChEBI" id="CHEBI:30616"/>
    </ligand>
</feature>
<keyword evidence="5 8" id="KW-0418">Kinase</keyword>
<evidence type="ECO:0000256" key="1">
    <source>
        <dbReference type="ARBA" id="ARBA00022553"/>
    </source>
</evidence>
<evidence type="ECO:0000256" key="3">
    <source>
        <dbReference type="ARBA" id="ARBA00022723"/>
    </source>
</evidence>
<name>A0A1T5BC24_9FIRM</name>
<keyword evidence="4 8" id="KW-0547">Nucleotide-binding</keyword>
<dbReference type="GO" id="GO:0005524">
    <property type="term" value="F:ATP binding"/>
    <property type="evidence" value="ECO:0007669"/>
    <property type="project" value="UniProtKB-KW"/>
</dbReference>
<feature type="binding site" evidence="8">
    <location>
        <position position="402"/>
    </location>
    <ligand>
        <name>Mg(2+)</name>
        <dbReference type="ChEBI" id="CHEBI:18420"/>
    </ligand>
</feature>
<evidence type="ECO:0000313" key="14">
    <source>
        <dbReference type="EMBL" id="SKB44540.1"/>
    </source>
</evidence>
<comment type="PTM">
    <text evidence="8 9">An intermediate of this reaction is the autophosphorylated ppk in which a phosphate is covalently linked to a histidine residue through a N-P bond.</text>
</comment>
<evidence type="ECO:0000259" key="13">
    <source>
        <dbReference type="Pfam" id="PF17941"/>
    </source>
</evidence>
<dbReference type="Pfam" id="PF02503">
    <property type="entry name" value="PP_kinase"/>
    <property type="match status" value="1"/>
</dbReference>
<feature type="binding site" evidence="8">
    <location>
        <position position="47"/>
    </location>
    <ligand>
        <name>ATP</name>
        <dbReference type="ChEBI" id="CHEBI:30616"/>
    </ligand>
</feature>
<dbReference type="InterPro" id="IPR003414">
    <property type="entry name" value="PP_kinase"/>
</dbReference>
<evidence type="ECO:0000256" key="2">
    <source>
        <dbReference type="ARBA" id="ARBA00022679"/>
    </source>
</evidence>
<dbReference type="EMBL" id="FUYN01000003">
    <property type="protein sequence ID" value="SKB44540.1"/>
    <property type="molecule type" value="Genomic_DNA"/>
</dbReference>
<evidence type="ECO:0000256" key="4">
    <source>
        <dbReference type="ARBA" id="ARBA00022741"/>
    </source>
</evidence>
<dbReference type="NCBIfam" id="NF003917">
    <property type="entry name" value="PRK05443.1-1"/>
    <property type="match status" value="1"/>
</dbReference>
<sequence>MTNNTVYPFFNRELSWLEFNTRVLEEAQDLKNPLFERLKFLAITASNLDEFFMVRVASLNDQIIAGYSKKDSAGLLPKEQLDKITLRVHELVSEKYNTYLRSLIPALKKEDIYFKRPKNLTDEQRIFVEKYFFNQIYPVLTPMVVDKSRPFPLILNKSLNIAILLRGNEDVEPVFATVQVPSVLDRFILLPCENDKKEFILLEDIIKIHMDMLFIGHEILDMACYRITRNADLSIDEDGAEDLLEEIEQSIKKRKWGNAVRLEYEKNTSQEIIDYILEESEAFEGGMYRISGPLDLTFLMKFYNLKGYQDLKFENQIPLPSITVQNNNIFEAISERDIMLHHPFESFDTVVDFVRQAAEDDNVLAIKQTLYRVSGNSPIISALAKAAENGKQVTVLVELKARFDEENNIIWAKQLEKAGCHVIYGLVGLKTHCKLLLVVRREEDKIKRYVHMGTGNYNDVTAKFYTDTAIMTCNPYIGADASAVFNMLSGFSQIQRLEKLDIAPVGLRKKIENLIKNEIRNAKEGFGGQIIFKMNSLVDESMIRLLYEASEAGVNIKLIIRGICCLVPEYPQVSENIEVRSIVGKLLEHSRIFYFYNAGQEKIFMSSADLMPRNLDRRVELLFPVEDECNKARVKNIINLYLSDTDKTRILHSTGAYSRVDKRGKEPLNVQDYFYDYIKNKIDNRFNFNEITEFKPRTYEE</sequence>
<feature type="domain" description="Polyphosphate kinase N-terminal" evidence="11">
    <location>
        <begin position="9"/>
        <end position="114"/>
    </location>
</feature>
<evidence type="ECO:0000256" key="7">
    <source>
        <dbReference type="ARBA" id="ARBA00022842"/>
    </source>
</evidence>
<evidence type="ECO:0000256" key="9">
    <source>
        <dbReference type="RuleBase" id="RU003800"/>
    </source>
</evidence>
<evidence type="ECO:0000256" key="6">
    <source>
        <dbReference type="ARBA" id="ARBA00022840"/>
    </source>
</evidence>
<evidence type="ECO:0000256" key="5">
    <source>
        <dbReference type="ARBA" id="ARBA00022777"/>
    </source>
</evidence>
<dbReference type="GO" id="GO:0046872">
    <property type="term" value="F:metal ion binding"/>
    <property type="evidence" value="ECO:0007669"/>
    <property type="project" value="UniProtKB-KW"/>
</dbReference>
<dbReference type="InterPro" id="IPR041108">
    <property type="entry name" value="PP_kinase_C_1"/>
</dbReference>
<keyword evidence="1 8" id="KW-0597">Phosphoprotein</keyword>
<dbReference type="Pfam" id="PF17941">
    <property type="entry name" value="PP_kinase_C_1"/>
    <property type="match status" value="1"/>
</dbReference>
<dbReference type="Gene3D" id="1.20.58.310">
    <property type="entry name" value="Polyphosphate kinase N-terminal domain"/>
    <property type="match status" value="1"/>
</dbReference>
<evidence type="ECO:0000259" key="12">
    <source>
        <dbReference type="Pfam" id="PF13090"/>
    </source>
</evidence>
<dbReference type="NCBIfam" id="NF003920">
    <property type="entry name" value="PRK05443.2-1"/>
    <property type="match status" value="1"/>
</dbReference>
<comment type="similarity">
    <text evidence="8 9">Belongs to the polyphosphate kinase 1 (PPK1) family.</text>
</comment>
<accession>A0A1T5BC24</accession>
<dbReference type="PANTHER" id="PTHR30218:SF0">
    <property type="entry name" value="POLYPHOSPHATE KINASE"/>
    <property type="match status" value="1"/>
</dbReference>
<comment type="cofactor">
    <cofactor evidence="8">
        <name>Mg(2+)</name>
        <dbReference type="ChEBI" id="CHEBI:18420"/>
    </cofactor>
</comment>
<evidence type="ECO:0000313" key="15">
    <source>
        <dbReference type="Proteomes" id="UP000243406"/>
    </source>
</evidence>
<dbReference type="Proteomes" id="UP000243406">
    <property type="component" value="Unassembled WGS sequence"/>
</dbReference>
<evidence type="ECO:0000256" key="8">
    <source>
        <dbReference type="HAMAP-Rule" id="MF_00347"/>
    </source>
</evidence>
<dbReference type="HAMAP" id="MF_00347">
    <property type="entry name" value="Polyphosphate_kinase"/>
    <property type="match status" value="1"/>
</dbReference>
<dbReference type="NCBIfam" id="NF003918">
    <property type="entry name" value="PRK05443.1-2"/>
    <property type="match status" value="1"/>
</dbReference>
<proteinExistence type="inferred from homology"/>
<protein>
    <recommendedName>
        <fullName evidence="8 9">Polyphosphate kinase</fullName>
        <ecNumber evidence="8 9">2.7.4.1</ecNumber>
    </recommendedName>
    <alternativeName>
        <fullName evidence="8">ATP-polyphosphate phosphotransferase</fullName>
    </alternativeName>
    <alternativeName>
        <fullName evidence="8">Polyphosphoric acid kinase</fullName>
    </alternativeName>
</protein>
<dbReference type="GO" id="GO:0008976">
    <property type="term" value="F:polyphosphate kinase activity"/>
    <property type="evidence" value="ECO:0007669"/>
    <property type="project" value="UniProtKB-UniRule"/>
</dbReference>
<dbReference type="CDD" id="cd09168">
    <property type="entry name" value="PLDc_PaPPK1_C2_like"/>
    <property type="match status" value="1"/>
</dbReference>
<comment type="function">
    <text evidence="8 9">Catalyzes the reversible transfer of the terminal phosphate of ATP to form a long-chain polyphosphate (polyP).</text>
</comment>
<keyword evidence="7 8" id="KW-0460">Magnesium</keyword>
<dbReference type="EC" id="2.7.4.1" evidence="8 9"/>
<dbReference type="Gene3D" id="3.30.870.10">
    <property type="entry name" value="Endonuclease Chain A"/>
    <property type="match status" value="2"/>
</dbReference>
<feature type="binding site" evidence="8">
    <location>
        <position position="372"/>
    </location>
    <ligand>
        <name>Mg(2+)</name>
        <dbReference type="ChEBI" id="CHEBI:18420"/>
    </ligand>
</feature>
<dbReference type="Gene3D" id="3.30.1840.10">
    <property type="entry name" value="Polyphosphate kinase middle domain"/>
    <property type="match status" value="1"/>
</dbReference>
<dbReference type="InterPro" id="IPR025200">
    <property type="entry name" value="PPK_C_dom2"/>
</dbReference>
<dbReference type="InterPro" id="IPR036832">
    <property type="entry name" value="PPK_N_dom_sf"/>
</dbReference>
<keyword evidence="15" id="KW-1185">Reference proteome</keyword>
<reference evidence="15" key="1">
    <citation type="submission" date="2017-02" db="EMBL/GenBank/DDBJ databases">
        <authorList>
            <person name="Varghese N."/>
            <person name="Submissions S."/>
        </authorList>
    </citation>
    <scope>NUCLEOTIDE SEQUENCE [LARGE SCALE GENOMIC DNA]</scope>
    <source>
        <strain evidence="15">ATCC 35199</strain>
    </source>
</reference>
<feature type="binding site" evidence="8">
    <location>
        <position position="465"/>
    </location>
    <ligand>
        <name>ATP</name>
        <dbReference type="ChEBI" id="CHEBI:30616"/>
    </ligand>
</feature>
<dbReference type="SUPFAM" id="SSF56024">
    <property type="entry name" value="Phospholipase D/nuclease"/>
    <property type="match status" value="2"/>
</dbReference>
<dbReference type="SUPFAM" id="SSF143724">
    <property type="entry name" value="PHP14-like"/>
    <property type="match status" value="1"/>
</dbReference>
<dbReference type="GO" id="GO:0006799">
    <property type="term" value="P:polyphosphate biosynthetic process"/>
    <property type="evidence" value="ECO:0007669"/>
    <property type="project" value="UniProtKB-UniRule"/>
</dbReference>
<dbReference type="Pfam" id="PF13090">
    <property type="entry name" value="PP_kinase_C"/>
    <property type="match status" value="1"/>
</dbReference>
<feature type="domain" description="Polyphosphate kinase C-terminal" evidence="13">
    <location>
        <begin position="328"/>
        <end position="492"/>
    </location>
</feature>
<dbReference type="CDD" id="cd09165">
    <property type="entry name" value="PLDc_PaPPK1_C1_like"/>
    <property type="match status" value="1"/>
</dbReference>
<dbReference type="OrthoDB" id="9761456at2"/>
<dbReference type="AlphaFoldDB" id="A0A1T5BC24"/>
<feature type="active site" description="Phosphohistidine intermediate" evidence="8">
    <location>
        <position position="432"/>
    </location>
</feature>
<dbReference type="Pfam" id="PF13089">
    <property type="entry name" value="PP_kinase_N"/>
    <property type="match status" value="1"/>
</dbReference>
<dbReference type="NCBIfam" id="TIGR03705">
    <property type="entry name" value="poly_P_kin"/>
    <property type="match status" value="1"/>
</dbReference>
<keyword evidence="2 8" id="KW-0808">Transferase</keyword>
<dbReference type="PANTHER" id="PTHR30218">
    <property type="entry name" value="POLYPHOSPHATE KINASE"/>
    <property type="match status" value="1"/>
</dbReference>
<comment type="catalytic activity">
    <reaction evidence="8 9">
        <text>[phosphate](n) + ATP = [phosphate](n+1) + ADP</text>
        <dbReference type="Rhea" id="RHEA:19573"/>
        <dbReference type="Rhea" id="RHEA-COMP:9859"/>
        <dbReference type="Rhea" id="RHEA-COMP:14280"/>
        <dbReference type="ChEBI" id="CHEBI:16838"/>
        <dbReference type="ChEBI" id="CHEBI:30616"/>
        <dbReference type="ChEBI" id="CHEBI:456216"/>
        <dbReference type="EC" id="2.7.4.1"/>
    </reaction>
</comment>
<dbReference type="InterPro" id="IPR024953">
    <property type="entry name" value="PP_kinase_middle"/>
</dbReference>
<dbReference type="RefSeq" id="WP_079589380.1">
    <property type="nucleotide sequence ID" value="NZ_FUYN01000003.1"/>
</dbReference>
<dbReference type="SUPFAM" id="SSF140356">
    <property type="entry name" value="PPK N-terminal domain-like"/>
    <property type="match status" value="1"/>
</dbReference>
<dbReference type="NCBIfam" id="NF003921">
    <property type="entry name" value="PRK05443.2-2"/>
    <property type="match status" value="1"/>
</dbReference>
<dbReference type="PIRSF" id="PIRSF015589">
    <property type="entry name" value="PP_kinase"/>
    <property type="match status" value="1"/>
</dbReference>
<feature type="binding site" evidence="8">
    <location>
        <position position="561"/>
    </location>
    <ligand>
        <name>ATP</name>
        <dbReference type="ChEBI" id="CHEBI:30616"/>
    </ligand>
</feature>
<dbReference type="InterPro" id="IPR025198">
    <property type="entry name" value="PPK_N_dom"/>
</dbReference>
<evidence type="ECO:0000259" key="10">
    <source>
        <dbReference type="Pfam" id="PF02503"/>
    </source>
</evidence>
<evidence type="ECO:0000259" key="11">
    <source>
        <dbReference type="Pfam" id="PF13089"/>
    </source>
</evidence>